<evidence type="ECO:0000313" key="2">
    <source>
        <dbReference type="Proteomes" id="UP000887229"/>
    </source>
</evidence>
<accession>A0A9P7ZCJ5</accession>
<dbReference type="RefSeq" id="XP_046113325.1">
    <property type="nucleotide sequence ID" value="XM_046260387.1"/>
</dbReference>
<proteinExistence type="predicted"/>
<dbReference type="Proteomes" id="UP000887229">
    <property type="component" value="Unassembled WGS sequence"/>
</dbReference>
<keyword evidence="2" id="KW-1185">Reference proteome</keyword>
<dbReference type="AlphaFoldDB" id="A0A9P7ZCJ5"/>
<protein>
    <submittedName>
        <fullName evidence="1">Uncharacterized protein</fullName>
    </submittedName>
</protein>
<gene>
    <name evidence="1" type="ORF">F5Z01DRAFT_515695</name>
</gene>
<dbReference type="EMBL" id="MU251314">
    <property type="protein sequence ID" value="KAG9249401.1"/>
    <property type="molecule type" value="Genomic_DNA"/>
</dbReference>
<name>A0A9P7ZCJ5_9HYPO</name>
<dbReference type="OrthoDB" id="5088056at2759"/>
<sequence>MMSSQQKFPSPPKELRVFLDNLPKDEHDWQHKRQAKGVDTWEGLRSFVQGLIHGSTNERDILNIFRVMLCIVDLKTGRSMAEVNNMMGGFINETKPLKLTKSEDHHQRLRASAFKLLKCMRRLSERIGYRAYECVLLHGGLTLTSMRAIPDVDLSPMYPRAGQGEVLPLSLCPSNIIKLWRPDISYKAICKALGITVPESDFERFSWALDNRVLLYYDPVRDANIGVEEETSTNSEYDLYAALFDTRDCKATAPSDIGPYASCPTSNILQSKLLAAGDTHEMRKTIRSLISNTAGLLRTTRHANRQPLS</sequence>
<organism evidence="1 2">
    <name type="scientific">Emericellopsis atlantica</name>
    <dbReference type="NCBI Taxonomy" id="2614577"/>
    <lineage>
        <taxon>Eukaryota</taxon>
        <taxon>Fungi</taxon>
        <taxon>Dikarya</taxon>
        <taxon>Ascomycota</taxon>
        <taxon>Pezizomycotina</taxon>
        <taxon>Sordariomycetes</taxon>
        <taxon>Hypocreomycetidae</taxon>
        <taxon>Hypocreales</taxon>
        <taxon>Bionectriaceae</taxon>
        <taxon>Emericellopsis</taxon>
    </lineage>
</organism>
<comment type="caution">
    <text evidence="1">The sequence shown here is derived from an EMBL/GenBank/DDBJ whole genome shotgun (WGS) entry which is preliminary data.</text>
</comment>
<reference evidence="1" key="1">
    <citation type="journal article" date="2021" name="IMA Fungus">
        <title>Genomic characterization of three marine fungi, including Emericellopsis atlantica sp. nov. with signatures of a generalist lifestyle and marine biomass degradation.</title>
        <authorList>
            <person name="Hagestad O.C."/>
            <person name="Hou L."/>
            <person name="Andersen J.H."/>
            <person name="Hansen E.H."/>
            <person name="Altermark B."/>
            <person name="Li C."/>
            <person name="Kuhnert E."/>
            <person name="Cox R.J."/>
            <person name="Crous P.W."/>
            <person name="Spatafora J.W."/>
            <person name="Lail K."/>
            <person name="Amirebrahimi M."/>
            <person name="Lipzen A."/>
            <person name="Pangilinan J."/>
            <person name="Andreopoulos W."/>
            <person name="Hayes R.D."/>
            <person name="Ng V."/>
            <person name="Grigoriev I.V."/>
            <person name="Jackson S.A."/>
            <person name="Sutton T.D.S."/>
            <person name="Dobson A.D.W."/>
            <person name="Rama T."/>
        </authorList>
    </citation>
    <scope>NUCLEOTIDE SEQUENCE</scope>
    <source>
        <strain evidence="1">TS7</strain>
    </source>
</reference>
<dbReference type="GeneID" id="70291290"/>
<evidence type="ECO:0000313" key="1">
    <source>
        <dbReference type="EMBL" id="KAG9249401.1"/>
    </source>
</evidence>